<sequence length="60" mass="6525" precursor="true">MAGWNGRLAFSLNEASEATGLSRSHLTRVIAAGELRSMKVGRRRLIPASEMRRLVGEDAA</sequence>
<dbReference type="Proteomes" id="UP000007150">
    <property type="component" value="Chromosome 2"/>
</dbReference>
<dbReference type="AlphaFoldDB" id="F6F2V4"/>
<feature type="domain" description="Helix-turn-helix" evidence="1">
    <location>
        <begin position="10"/>
        <end position="54"/>
    </location>
</feature>
<dbReference type="HOGENOM" id="CLU_140176_14_3_5"/>
<dbReference type="STRING" id="690566.Sphch_3151"/>
<dbReference type="EMBL" id="CP002799">
    <property type="protein sequence ID" value="AEG50766.1"/>
    <property type="molecule type" value="Genomic_DNA"/>
</dbReference>
<dbReference type="Pfam" id="PF12728">
    <property type="entry name" value="HTH_17"/>
    <property type="match status" value="1"/>
</dbReference>
<name>F6F2V4_SPHCR</name>
<evidence type="ECO:0000313" key="2">
    <source>
        <dbReference type="EMBL" id="AEG50766.1"/>
    </source>
</evidence>
<dbReference type="KEGG" id="sch:Sphch_3151"/>
<reference evidence="2 3" key="1">
    <citation type="submission" date="2011-05" db="EMBL/GenBank/DDBJ databases">
        <title>Complete sequence of chromosome 2 of Sphingobium chlorophenolicum L-1.</title>
        <authorList>
            <consortium name="US DOE Joint Genome Institute"/>
            <person name="Lucas S."/>
            <person name="Han J."/>
            <person name="Lapidus A."/>
            <person name="Cheng J.-F."/>
            <person name="Goodwin L."/>
            <person name="Pitluck S."/>
            <person name="Peters L."/>
            <person name="Daligault H."/>
            <person name="Han C."/>
            <person name="Tapia R."/>
            <person name="Land M."/>
            <person name="Hauser L."/>
            <person name="Kyrpides N."/>
            <person name="Ivanova N."/>
            <person name="Pagani I."/>
            <person name="Turner P."/>
            <person name="Copley S."/>
            <person name="Woyke T."/>
        </authorList>
    </citation>
    <scope>NUCLEOTIDE SEQUENCE [LARGE SCALE GENOMIC DNA]</scope>
    <source>
        <strain evidence="2 3">L-1</strain>
    </source>
</reference>
<evidence type="ECO:0000259" key="1">
    <source>
        <dbReference type="Pfam" id="PF12728"/>
    </source>
</evidence>
<protein>
    <submittedName>
        <fullName evidence="2">DNA binding domain protein, excisionase family</fullName>
    </submittedName>
</protein>
<accession>F6F2V4</accession>
<dbReference type="GO" id="GO:0003677">
    <property type="term" value="F:DNA binding"/>
    <property type="evidence" value="ECO:0007669"/>
    <property type="project" value="InterPro"/>
</dbReference>
<dbReference type="NCBIfam" id="TIGR01764">
    <property type="entry name" value="excise"/>
    <property type="match status" value="1"/>
</dbReference>
<dbReference type="InterPro" id="IPR010093">
    <property type="entry name" value="SinI_DNA-bd"/>
</dbReference>
<evidence type="ECO:0000313" key="3">
    <source>
        <dbReference type="Proteomes" id="UP000007150"/>
    </source>
</evidence>
<gene>
    <name evidence="2" type="ORF">Sphch_3151</name>
</gene>
<proteinExistence type="predicted"/>
<dbReference type="RefSeq" id="WP_013848996.1">
    <property type="nucleotide sequence ID" value="NC_015594.1"/>
</dbReference>
<dbReference type="InterPro" id="IPR041657">
    <property type="entry name" value="HTH_17"/>
</dbReference>
<organism evidence="2 3">
    <name type="scientific">Sphingobium chlorophenolicum L-1</name>
    <dbReference type="NCBI Taxonomy" id="690566"/>
    <lineage>
        <taxon>Bacteria</taxon>
        <taxon>Pseudomonadati</taxon>
        <taxon>Pseudomonadota</taxon>
        <taxon>Alphaproteobacteria</taxon>
        <taxon>Sphingomonadales</taxon>
        <taxon>Sphingomonadaceae</taxon>
        <taxon>Sphingobium</taxon>
    </lineage>
</organism>
<keyword evidence="3" id="KW-1185">Reference proteome</keyword>